<proteinExistence type="predicted"/>
<name>A0AC61QIK8_9BACT</name>
<protein>
    <submittedName>
        <fullName evidence="1">N-acetyltransferase</fullName>
    </submittedName>
</protein>
<dbReference type="Proteomes" id="UP000294588">
    <property type="component" value="Unassembled WGS sequence"/>
</dbReference>
<evidence type="ECO:0000313" key="1">
    <source>
        <dbReference type="EMBL" id="TDF72802.1"/>
    </source>
</evidence>
<reference evidence="1" key="1">
    <citation type="submission" date="2019-03" db="EMBL/GenBank/DDBJ databases">
        <title>Candidatus Syntrophosphaera thermopropionivorans: a novel player in syntrophic propionate oxidation during anaerobic digestion.</title>
        <authorList>
            <person name="Dyksma S."/>
        </authorList>
    </citation>
    <scope>NUCLEOTIDE SEQUENCE</scope>
    <source>
        <strain evidence="1">W5</strain>
    </source>
</reference>
<organism evidence="1 2">
    <name type="scientific">Candidatus Syntrophosphaera thermopropionivorans</name>
    <dbReference type="NCBI Taxonomy" id="2593015"/>
    <lineage>
        <taxon>Bacteria</taxon>
        <taxon>Pseudomonadati</taxon>
        <taxon>Candidatus Cloacimonadota</taxon>
        <taxon>Candidatus Cloacimonadia</taxon>
        <taxon>Candidatus Cloacimonadales</taxon>
        <taxon>Candidatus Cloacimonadaceae</taxon>
        <taxon>Candidatus Syntrophosphaera</taxon>
    </lineage>
</organism>
<comment type="caution">
    <text evidence="1">The sequence shown here is derived from an EMBL/GenBank/DDBJ whole genome shotgun (WGS) entry which is preliminary data.</text>
</comment>
<accession>A0AC61QIK8</accession>
<dbReference type="EMBL" id="SMOG01000015">
    <property type="protein sequence ID" value="TDF72802.1"/>
    <property type="molecule type" value="Genomic_DNA"/>
</dbReference>
<sequence>MKYFRKMSGEKCYLSPISLDDVELYTQWVNDMEIGQFVLFSTTIYDIEKEKEALKKLMEESISFAIIEKNTNKAIGNCSLFGTSEVHRHGQFGIFIGDKSYWSQGIGTEATRLILDYGFNVLNLNNISLEVYAFNKRAIRCYEKVGFKLAGRRRNYLFMAGKYHDVLIYDILAEEFESPYVNKLFERSSNEDTEAKKISWI</sequence>
<evidence type="ECO:0000313" key="2">
    <source>
        <dbReference type="Proteomes" id="UP000294588"/>
    </source>
</evidence>
<keyword evidence="2" id="KW-1185">Reference proteome</keyword>
<gene>
    <name evidence="1" type="ORF">E0946_05155</name>
</gene>